<feature type="region of interest" description="Disordered" evidence="2">
    <location>
        <begin position="216"/>
        <end position="250"/>
    </location>
</feature>
<gene>
    <name evidence="3" type="ORF">RJ641_016231</name>
</gene>
<protein>
    <submittedName>
        <fullName evidence="3">Uncharacterized protein</fullName>
    </submittedName>
</protein>
<comment type="caution">
    <text evidence="3">The sequence shown here is derived from an EMBL/GenBank/DDBJ whole genome shotgun (WGS) entry which is preliminary data.</text>
</comment>
<evidence type="ECO:0000256" key="1">
    <source>
        <dbReference type="SAM" id="Coils"/>
    </source>
</evidence>
<dbReference type="PANTHER" id="PTHR34554:SF1">
    <property type="entry name" value="ALANINE-TRNA LIGASE"/>
    <property type="match status" value="1"/>
</dbReference>
<keyword evidence="1" id="KW-0175">Coiled coil</keyword>
<evidence type="ECO:0000313" key="4">
    <source>
        <dbReference type="Proteomes" id="UP001370490"/>
    </source>
</evidence>
<dbReference type="EMBL" id="JBAMMX010000021">
    <property type="protein sequence ID" value="KAK6920327.1"/>
    <property type="molecule type" value="Genomic_DNA"/>
</dbReference>
<dbReference type="Proteomes" id="UP001370490">
    <property type="component" value="Unassembled WGS sequence"/>
</dbReference>
<dbReference type="PANTHER" id="PTHR34554">
    <property type="entry name" value="RGS1-HXK1-INTERACTING PROTEIN 1"/>
    <property type="match status" value="1"/>
</dbReference>
<name>A0AAN8Z0Z1_9MAGN</name>
<proteinExistence type="predicted"/>
<accession>A0AAN8Z0Z1</accession>
<reference evidence="3 4" key="1">
    <citation type="submission" date="2023-12" db="EMBL/GenBank/DDBJ databases">
        <title>A high-quality genome assembly for Dillenia turbinata (Dilleniales).</title>
        <authorList>
            <person name="Chanderbali A."/>
        </authorList>
    </citation>
    <scope>NUCLEOTIDE SEQUENCE [LARGE SCALE GENOMIC DNA]</scope>
    <source>
        <strain evidence="3">LSX21</strain>
        <tissue evidence="3">Leaf</tissue>
    </source>
</reference>
<sequence>MQDSLNDLKDEYGASEEKFIGKMKEGIVVAASHLVWVSFPSGVCFYIPFGPWGFLYYKTLRLFYNEETLLARADAKVKELQQSNALLKAEGEKLEIILLFPFLTFKNNGILAPAFHVKRRALQVEDEIKRGRTKLKQAGNQIQSAICSAYKIENQASSAYVMVLSGFYRLGLKDTLGELPGREASVSNLASEAKRERNLLTKEVNRISNYGLSDSKHAEHAGVDPQAYTNRGVTNNDINANTVQPENRTP</sequence>
<evidence type="ECO:0000256" key="2">
    <source>
        <dbReference type="SAM" id="MobiDB-lite"/>
    </source>
</evidence>
<dbReference type="AlphaFoldDB" id="A0AAN8Z0Z1"/>
<dbReference type="InterPro" id="IPR053284">
    <property type="entry name" value="RGS1-HXK1_interactor"/>
</dbReference>
<keyword evidence="4" id="KW-1185">Reference proteome</keyword>
<feature type="compositionally biased region" description="Polar residues" evidence="2">
    <location>
        <begin position="227"/>
        <end position="250"/>
    </location>
</feature>
<evidence type="ECO:0000313" key="3">
    <source>
        <dbReference type="EMBL" id="KAK6920327.1"/>
    </source>
</evidence>
<organism evidence="3 4">
    <name type="scientific">Dillenia turbinata</name>
    <dbReference type="NCBI Taxonomy" id="194707"/>
    <lineage>
        <taxon>Eukaryota</taxon>
        <taxon>Viridiplantae</taxon>
        <taxon>Streptophyta</taxon>
        <taxon>Embryophyta</taxon>
        <taxon>Tracheophyta</taxon>
        <taxon>Spermatophyta</taxon>
        <taxon>Magnoliopsida</taxon>
        <taxon>eudicotyledons</taxon>
        <taxon>Gunneridae</taxon>
        <taxon>Pentapetalae</taxon>
        <taxon>Dilleniales</taxon>
        <taxon>Dilleniaceae</taxon>
        <taxon>Dillenia</taxon>
    </lineage>
</organism>
<feature type="coiled-coil region" evidence="1">
    <location>
        <begin position="70"/>
        <end position="97"/>
    </location>
</feature>